<dbReference type="EMBL" id="GBXM01089105">
    <property type="protein sequence ID" value="JAH19472.1"/>
    <property type="molecule type" value="Transcribed_RNA"/>
</dbReference>
<name>A0A0E9QSQ8_ANGAN</name>
<dbReference type="AlphaFoldDB" id="A0A0E9QSQ8"/>
<sequence>MHILPVTTCFPPLQITYLDVQGKYTSCSAYIDRLLYCGV</sequence>
<accession>A0A0E9QSQ8</accession>
<reference evidence="1" key="1">
    <citation type="submission" date="2014-11" db="EMBL/GenBank/DDBJ databases">
        <authorList>
            <person name="Amaro Gonzalez C."/>
        </authorList>
    </citation>
    <scope>NUCLEOTIDE SEQUENCE</scope>
</reference>
<proteinExistence type="predicted"/>
<protein>
    <submittedName>
        <fullName evidence="1">Uncharacterized protein</fullName>
    </submittedName>
</protein>
<organism evidence="1">
    <name type="scientific">Anguilla anguilla</name>
    <name type="common">European freshwater eel</name>
    <name type="synonym">Muraena anguilla</name>
    <dbReference type="NCBI Taxonomy" id="7936"/>
    <lineage>
        <taxon>Eukaryota</taxon>
        <taxon>Metazoa</taxon>
        <taxon>Chordata</taxon>
        <taxon>Craniata</taxon>
        <taxon>Vertebrata</taxon>
        <taxon>Euteleostomi</taxon>
        <taxon>Actinopterygii</taxon>
        <taxon>Neopterygii</taxon>
        <taxon>Teleostei</taxon>
        <taxon>Anguilliformes</taxon>
        <taxon>Anguillidae</taxon>
        <taxon>Anguilla</taxon>
    </lineage>
</organism>
<evidence type="ECO:0000313" key="1">
    <source>
        <dbReference type="EMBL" id="JAH19472.1"/>
    </source>
</evidence>
<reference evidence="1" key="2">
    <citation type="journal article" date="2015" name="Fish Shellfish Immunol.">
        <title>Early steps in the European eel (Anguilla anguilla)-Vibrio vulnificus interaction in the gills: Role of the RtxA13 toxin.</title>
        <authorList>
            <person name="Callol A."/>
            <person name="Pajuelo D."/>
            <person name="Ebbesson L."/>
            <person name="Teles M."/>
            <person name="MacKenzie S."/>
            <person name="Amaro C."/>
        </authorList>
    </citation>
    <scope>NUCLEOTIDE SEQUENCE</scope>
</reference>